<feature type="domain" description="Type III restriction enzyme C-terminal endonuclease" evidence="2">
    <location>
        <begin position="861"/>
        <end position="966"/>
    </location>
</feature>
<dbReference type="InterPro" id="IPR027417">
    <property type="entry name" value="P-loop_NTPase"/>
</dbReference>
<keyword evidence="4" id="KW-1185">Reference proteome</keyword>
<dbReference type="PANTHER" id="PTHR47396">
    <property type="entry name" value="TYPE I RESTRICTION ENZYME ECOKI R PROTEIN"/>
    <property type="match status" value="1"/>
</dbReference>
<dbReference type="GO" id="GO:0004519">
    <property type="term" value="F:endonuclease activity"/>
    <property type="evidence" value="ECO:0007669"/>
    <property type="project" value="UniProtKB-KW"/>
</dbReference>
<reference evidence="3 4" key="1">
    <citation type="submission" date="2020-05" db="EMBL/GenBank/DDBJ databases">
        <title>Draft genome of xy-202 and genomic insight in genome of the genus Peptostreptococcus.</title>
        <authorList>
            <person name="Zhang Z."/>
        </authorList>
    </citation>
    <scope>NUCLEOTIDE SEQUENCE [LARGE SCALE GENOMIC DNA]</scope>
    <source>
        <strain evidence="3 4">DSM 27025</strain>
    </source>
</reference>
<dbReference type="NCBIfam" id="NF012027">
    <property type="entry name" value="PRK15483.1"/>
    <property type="match status" value="1"/>
</dbReference>
<dbReference type="Proteomes" id="UP000713904">
    <property type="component" value="Unassembled WGS sequence"/>
</dbReference>
<dbReference type="Pfam" id="PF04851">
    <property type="entry name" value="ResIII"/>
    <property type="match status" value="1"/>
</dbReference>
<evidence type="ECO:0000259" key="2">
    <source>
        <dbReference type="Pfam" id="PF19778"/>
    </source>
</evidence>
<dbReference type="InterPro" id="IPR050742">
    <property type="entry name" value="Helicase_Restrict-Modif_Enz"/>
</dbReference>
<gene>
    <name evidence="3" type="ORF">HLB29_00960</name>
</gene>
<dbReference type="SUPFAM" id="SSF52540">
    <property type="entry name" value="P-loop containing nucleoside triphosphate hydrolases"/>
    <property type="match status" value="2"/>
</dbReference>
<organism evidence="3 4">
    <name type="scientific">Peptostreptococcus canis</name>
    <dbReference type="NCBI Taxonomy" id="1159213"/>
    <lineage>
        <taxon>Bacteria</taxon>
        <taxon>Bacillati</taxon>
        <taxon>Bacillota</taxon>
        <taxon>Clostridia</taxon>
        <taxon>Peptostreptococcales</taxon>
        <taxon>Peptostreptococcaceae</taxon>
        <taxon>Peptostreptococcus</taxon>
    </lineage>
</organism>
<proteinExistence type="predicted"/>
<dbReference type="InterPro" id="IPR045572">
    <property type="entry name" value="RE_endonuc_C"/>
</dbReference>
<accession>A0ABR6TIK0</accession>
<keyword evidence="3" id="KW-0540">Nuclease</keyword>
<dbReference type="Pfam" id="PF19778">
    <property type="entry name" value="RE_endonuc"/>
    <property type="match status" value="1"/>
</dbReference>
<name>A0ABR6TIK0_9FIRM</name>
<evidence type="ECO:0000313" key="3">
    <source>
        <dbReference type="EMBL" id="MBC2575252.1"/>
    </source>
</evidence>
<evidence type="ECO:0000313" key="4">
    <source>
        <dbReference type="Proteomes" id="UP000713904"/>
    </source>
</evidence>
<sequence>MAIKLSILPHQTQCLERISKVFEGVYLHMTDNIFSNPVFDANNTKLKDNIAQIQEGFEGNIIARDLRTSVSNEFGIDVRMETGTGKTYCYTRLMYELNKKYGFHKFIILVPTTPIKEGTKSFIESDYANSHFSDLYPDKRIALSVLNAQKKTKGRKMFPQAISDFARGTALEKGRINVLLMSSGMLLSKATMDNEYDQTLFGTFSNPYDTLKATRPIVIIDEPHKFKRENTAYKRLIERINPLCVIRFGATFPNLPKFEKKDYNNLVFNLGSLEAFNNNLVKGVATQMIAQESLNETKVKLMEIVNTPKSCVFRNEKTGRSYTLSLGDVLSIVEPEFGGISIESIGKTDDEEIKRGVTLSNGQILEKGDLIYAGIYGTTYQELMMKQAVKNHVEQERENFFRERKIKTLSLFFIDSIYSYRGENGSDGALRASFHNILKENLEGEIEKYKNSASLIHQEYVSFIESSLKDIGATNGGYFAEDNSNSDEDIQKEVDQILRDKQSLLTFKDEKGNWNTRRFIFSKWTLREGWDNPNVFQICKLRSSGSEISKLQEVGRGLRLPVDEYGNRISDEQFYLTYLFDYSEKDFADRLIGEINQDSKLTQNNIKLRLGKVAADRGMDENILYAQLLINKYIDVDGNINYENRDKFIAEYPEFNVGLEQNKVISKDKKDQGVVYIRKDKFAKIKELWTTINKKYYLSLDKIPNEELYKASLEILNKGIRGDVLATTIEKRTSVENGGILLKEATSGYYVLDESIPYGEFLKQVQVATGLPVMIMHKALCDYNRTNTLDKTFFNRNTLTKFILEFQLWFEEAFLKRFSYKALDVESLETALTDINGEVKEKIVQGTVGIIRDDSLFVPENFLYDKVVFDSPKEKETVQRSNIDEVVVFGKIPRRSVQVPLYFGGTTSPDFMYVIQRDDKFEINFIVETKDIDKESSLRGSEKLKIVSAKKFFEELQKERISVSFEPQLKSDDIITMINRLTSK</sequence>
<dbReference type="Gene3D" id="3.40.50.300">
    <property type="entry name" value="P-loop containing nucleotide triphosphate hydrolases"/>
    <property type="match status" value="2"/>
</dbReference>
<dbReference type="RefSeq" id="WP_185623288.1">
    <property type="nucleotide sequence ID" value="NZ_JABGBW010000001.1"/>
</dbReference>
<comment type="caution">
    <text evidence="3">The sequence shown here is derived from an EMBL/GenBank/DDBJ whole genome shotgun (WGS) entry which is preliminary data.</text>
</comment>
<evidence type="ECO:0000259" key="1">
    <source>
        <dbReference type="Pfam" id="PF04851"/>
    </source>
</evidence>
<dbReference type="PANTHER" id="PTHR47396:SF1">
    <property type="entry name" value="ATP-DEPENDENT HELICASE IRC3-RELATED"/>
    <property type="match status" value="1"/>
</dbReference>
<dbReference type="InterPro" id="IPR006935">
    <property type="entry name" value="Helicase/UvrB_N"/>
</dbReference>
<keyword evidence="3" id="KW-0378">Hydrolase</keyword>
<protein>
    <submittedName>
        <fullName evidence="3">Type III restriction-modification system endonuclease</fullName>
    </submittedName>
</protein>
<feature type="domain" description="Helicase/UvrB N-terminal" evidence="1">
    <location>
        <begin position="7"/>
        <end position="253"/>
    </location>
</feature>
<keyword evidence="3" id="KW-0255">Endonuclease</keyword>
<dbReference type="EMBL" id="JABGBW010000001">
    <property type="protein sequence ID" value="MBC2575252.1"/>
    <property type="molecule type" value="Genomic_DNA"/>
</dbReference>